<dbReference type="Proteomes" id="UP001055072">
    <property type="component" value="Unassembled WGS sequence"/>
</dbReference>
<protein>
    <submittedName>
        <fullName evidence="1">Uncharacterized protein</fullName>
    </submittedName>
</protein>
<evidence type="ECO:0000313" key="1">
    <source>
        <dbReference type="EMBL" id="KAI0087326.1"/>
    </source>
</evidence>
<comment type="caution">
    <text evidence="1">The sequence shown here is derived from an EMBL/GenBank/DDBJ whole genome shotgun (WGS) entry which is preliminary data.</text>
</comment>
<evidence type="ECO:0000313" key="2">
    <source>
        <dbReference type="Proteomes" id="UP001055072"/>
    </source>
</evidence>
<accession>A0ACB8TZF0</accession>
<organism evidence="1 2">
    <name type="scientific">Irpex rosettiformis</name>
    <dbReference type="NCBI Taxonomy" id="378272"/>
    <lineage>
        <taxon>Eukaryota</taxon>
        <taxon>Fungi</taxon>
        <taxon>Dikarya</taxon>
        <taxon>Basidiomycota</taxon>
        <taxon>Agaricomycotina</taxon>
        <taxon>Agaricomycetes</taxon>
        <taxon>Polyporales</taxon>
        <taxon>Irpicaceae</taxon>
        <taxon>Irpex</taxon>
    </lineage>
</organism>
<dbReference type="EMBL" id="MU274918">
    <property type="protein sequence ID" value="KAI0087326.1"/>
    <property type="molecule type" value="Genomic_DNA"/>
</dbReference>
<proteinExistence type="predicted"/>
<gene>
    <name evidence="1" type="ORF">BDY19DRAFT_955176</name>
</gene>
<name>A0ACB8TZF0_9APHY</name>
<sequence length="375" mass="42590">MLQRATAQLIRLPTSRRRCISSFASASHYHPKVRALPFALSSEEAFANLEAPKMLGFTLKVDNFYRNWNSLSPRIDWNGPLKFIPKEITPMYLPSWFVDSEFTISSKFLAQMAYSQSTSMRRVSKRGLVTHAVPFSRAMRRQHGAKIVCLPYTSSPLSLYGAMRDTLKGGEITRHVVAAYPVLIPIYLARYSYDLLPGPVEAFVVVEAASKEGGTVYMQNITGRVLDFQGDTGGKIADLGIKIARKAPEFEVRPPDGKNFFEPLDDATAREKLLYLRLNPAMSSLKDSPFLNYARYEQNVRSGAQIDFQDLRVREWTEKEVEDMRVHMFAIRSGFRDLSSKKWWQQAATPADMALVSDAIEATKPKWLVEWESNQ</sequence>
<keyword evidence="2" id="KW-1185">Reference proteome</keyword>
<reference evidence="1" key="1">
    <citation type="journal article" date="2021" name="Environ. Microbiol.">
        <title>Gene family expansions and transcriptome signatures uncover fungal adaptations to wood decay.</title>
        <authorList>
            <person name="Hage H."/>
            <person name="Miyauchi S."/>
            <person name="Viragh M."/>
            <person name="Drula E."/>
            <person name="Min B."/>
            <person name="Chaduli D."/>
            <person name="Navarro D."/>
            <person name="Favel A."/>
            <person name="Norest M."/>
            <person name="Lesage-Meessen L."/>
            <person name="Balint B."/>
            <person name="Merenyi Z."/>
            <person name="de Eugenio L."/>
            <person name="Morin E."/>
            <person name="Martinez A.T."/>
            <person name="Baldrian P."/>
            <person name="Stursova M."/>
            <person name="Martinez M.J."/>
            <person name="Novotny C."/>
            <person name="Magnuson J.K."/>
            <person name="Spatafora J.W."/>
            <person name="Maurice S."/>
            <person name="Pangilinan J."/>
            <person name="Andreopoulos W."/>
            <person name="LaButti K."/>
            <person name="Hundley H."/>
            <person name="Na H."/>
            <person name="Kuo A."/>
            <person name="Barry K."/>
            <person name="Lipzen A."/>
            <person name="Henrissat B."/>
            <person name="Riley R."/>
            <person name="Ahrendt S."/>
            <person name="Nagy L.G."/>
            <person name="Grigoriev I.V."/>
            <person name="Martin F."/>
            <person name="Rosso M.N."/>
        </authorList>
    </citation>
    <scope>NUCLEOTIDE SEQUENCE</scope>
    <source>
        <strain evidence="1">CBS 384.51</strain>
    </source>
</reference>